<gene>
    <name evidence="2" type="ORF">NE237_027010</name>
</gene>
<evidence type="ECO:0000313" key="2">
    <source>
        <dbReference type="EMBL" id="KAJ4950178.1"/>
    </source>
</evidence>
<protein>
    <submittedName>
        <fullName evidence="2">Uncharacterized protein</fullName>
    </submittedName>
</protein>
<evidence type="ECO:0000256" key="1">
    <source>
        <dbReference type="SAM" id="MobiDB-lite"/>
    </source>
</evidence>
<dbReference type="Proteomes" id="UP001141806">
    <property type="component" value="Unassembled WGS sequence"/>
</dbReference>
<organism evidence="2 3">
    <name type="scientific">Protea cynaroides</name>
    <dbReference type="NCBI Taxonomy" id="273540"/>
    <lineage>
        <taxon>Eukaryota</taxon>
        <taxon>Viridiplantae</taxon>
        <taxon>Streptophyta</taxon>
        <taxon>Embryophyta</taxon>
        <taxon>Tracheophyta</taxon>
        <taxon>Spermatophyta</taxon>
        <taxon>Magnoliopsida</taxon>
        <taxon>Proteales</taxon>
        <taxon>Proteaceae</taxon>
        <taxon>Protea</taxon>
    </lineage>
</organism>
<sequence>MEDFPKDNDEETAERKAEAACSSSFRCSHSCSFLEKAIRDFLKCLGIDHERTPGAPPEQEHCSPNQPSTQDPSSSSPASDENAVDPPSRPSIDSGSPSQTN</sequence>
<reference evidence="2" key="1">
    <citation type="journal article" date="2023" name="Plant J.">
        <title>The genome of the king protea, Protea cynaroides.</title>
        <authorList>
            <person name="Chang J."/>
            <person name="Duong T.A."/>
            <person name="Schoeman C."/>
            <person name="Ma X."/>
            <person name="Roodt D."/>
            <person name="Barker N."/>
            <person name="Li Z."/>
            <person name="Van de Peer Y."/>
            <person name="Mizrachi E."/>
        </authorList>
    </citation>
    <scope>NUCLEOTIDE SEQUENCE</scope>
    <source>
        <tissue evidence="2">Young leaves</tissue>
    </source>
</reference>
<keyword evidence="3" id="KW-1185">Reference proteome</keyword>
<dbReference type="AlphaFoldDB" id="A0A9Q0JU09"/>
<name>A0A9Q0JU09_9MAGN</name>
<accession>A0A9Q0JU09</accession>
<dbReference type="EMBL" id="JAMYWD010000012">
    <property type="protein sequence ID" value="KAJ4950178.1"/>
    <property type="molecule type" value="Genomic_DNA"/>
</dbReference>
<evidence type="ECO:0000313" key="3">
    <source>
        <dbReference type="Proteomes" id="UP001141806"/>
    </source>
</evidence>
<feature type="region of interest" description="Disordered" evidence="1">
    <location>
        <begin position="48"/>
        <end position="101"/>
    </location>
</feature>
<feature type="compositionally biased region" description="Low complexity" evidence="1">
    <location>
        <begin position="63"/>
        <end position="81"/>
    </location>
</feature>
<proteinExistence type="predicted"/>
<feature type="compositionally biased region" description="Polar residues" evidence="1">
    <location>
        <begin position="91"/>
        <end position="101"/>
    </location>
</feature>
<comment type="caution">
    <text evidence="2">The sequence shown here is derived from an EMBL/GenBank/DDBJ whole genome shotgun (WGS) entry which is preliminary data.</text>
</comment>